<feature type="region of interest" description="Disordered" evidence="5">
    <location>
        <begin position="20"/>
        <end position="60"/>
    </location>
</feature>
<dbReference type="SUPFAM" id="SSF46785">
    <property type="entry name" value="Winged helix' DNA-binding domain"/>
    <property type="match status" value="1"/>
</dbReference>
<reference evidence="7 8" key="2">
    <citation type="submission" date="2018-11" db="EMBL/GenBank/DDBJ databases">
        <authorList>
            <consortium name="Pathogen Informatics"/>
        </authorList>
    </citation>
    <scope>NUCLEOTIDE SEQUENCE [LARGE SCALE GENOMIC DNA]</scope>
</reference>
<dbReference type="STRING" id="42155.A0A0R3RD60"/>
<feature type="DNA-binding region" description="Fork-head" evidence="4">
    <location>
        <begin position="61"/>
        <end position="106"/>
    </location>
</feature>
<keyword evidence="8" id="KW-1185">Reference proteome</keyword>
<keyword evidence="2 4" id="KW-0238">DNA-binding</keyword>
<evidence type="ECO:0000256" key="5">
    <source>
        <dbReference type="SAM" id="MobiDB-lite"/>
    </source>
</evidence>
<dbReference type="EMBL" id="UZAG01023389">
    <property type="protein sequence ID" value="VDO56575.1"/>
    <property type="molecule type" value="Genomic_DNA"/>
</dbReference>
<keyword evidence="3 4" id="KW-0539">Nucleus</keyword>
<evidence type="ECO:0000313" key="8">
    <source>
        <dbReference type="Proteomes" id="UP000280834"/>
    </source>
</evidence>
<sequence length="106" mass="12133">MAQQSQTFLLKTELKLSSNLQQHSSTSEPISNSLGPLQFKSEDEDEKSVVCRRRSGKRQEKPPYSYIALIAMAIHAKPDRKATLTEIYAFLQSNFDFFRGVFHHLS</sequence>
<feature type="compositionally biased region" description="Polar residues" evidence="5">
    <location>
        <begin position="20"/>
        <end position="35"/>
    </location>
</feature>
<dbReference type="Gene3D" id="1.10.10.10">
    <property type="entry name" value="Winged helix-like DNA-binding domain superfamily/Winged helix DNA-binding domain"/>
    <property type="match status" value="1"/>
</dbReference>
<dbReference type="AlphaFoldDB" id="A0A0R3RD60"/>
<evidence type="ECO:0000256" key="4">
    <source>
        <dbReference type="PROSITE-ProRule" id="PRU00089"/>
    </source>
</evidence>
<dbReference type="PROSITE" id="PS00657">
    <property type="entry name" value="FORK_HEAD_1"/>
    <property type="match status" value="1"/>
</dbReference>
<dbReference type="InterPro" id="IPR036390">
    <property type="entry name" value="WH_DNA-bd_sf"/>
</dbReference>
<gene>
    <name evidence="7" type="ORF">BTMF_LOCUS15946</name>
</gene>
<evidence type="ECO:0000256" key="3">
    <source>
        <dbReference type="ARBA" id="ARBA00023242"/>
    </source>
</evidence>
<feature type="domain" description="Fork-head" evidence="6">
    <location>
        <begin position="61"/>
        <end position="106"/>
    </location>
</feature>
<evidence type="ECO:0000313" key="7">
    <source>
        <dbReference type="EMBL" id="VDO56575.1"/>
    </source>
</evidence>
<dbReference type="InterPro" id="IPR018122">
    <property type="entry name" value="TF_fork_head_CS_1"/>
</dbReference>
<protein>
    <submittedName>
        <fullName evidence="9">Fork-head domain-containing protein</fullName>
    </submittedName>
</protein>
<name>A0A0R3RD60_9BILA</name>
<accession>A0A0R3RD60</accession>
<dbReference type="WBParaSite" id="BTMF_0001798301-mRNA-1">
    <property type="protein sequence ID" value="BTMF_0001798301-mRNA-1"/>
    <property type="gene ID" value="BTMF_0001798301"/>
</dbReference>
<dbReference type="InterPro" id="IPR001766">
    <property type="entry name" value="Fork_head_dom"/>
</dbReference>
<comment type="subcellular location">
    <subcellularLocation>
        <location evidence="1 4">Nucleus</location>
    </subcellularLocation>
</comment>
<dbReference type="PROSITE" id="PS50039">
    <property type="entry name" value="FORK_HEAD_3"/>
    <property type="match status" value="1"/>
</dbReference>
<evidence type="ECO:0000256" key="2">
    <source>
        <dbReference type="ARBA" id="ARBA00023125"/>
    </source>
</evidence>
<dbReference type="SMART" id="SM00339">
    <property type="entry name" value="FH"/>
    <property type="match status" value="1"/>
</dbReference>
<dbReference type="GO" id="GO:0000978">
    <property type="term" value="F:RNA polymerase II cis-regulatory region sequence-specific DNA binding"/>
    <property type="evidence" value="ECO:0007669"/>
    <property type="project" value="TreeGrafter"/>
</dbReference>
<dbReference type="InterPro" id="IPR036388">
    <property type="entry name" value="WH-like_DNA-bd_sf"/>
</dbReference>
<evidence type="ECO:0000313" key="9">
    <source>
        <dbReference type="WBParaSite" id="BTMF_0001798301-mRNA-1"/>
    </source>
</evidence>
<dbReference type="PANTHER" id="PTHR46262:SF2">
    <property type="entry name" value="FORKHEAD BOX PROTEIN BINIOU"/>
    <property type="match status" value="1"/>
</dbReference>
<dbReference type="Pfam" id="PF00250">
    <property type="entry name" value="Forkhead"/>
    <property type="match status" value="1"/>
</dbReference>
<proteinExistence type="predicted"/>
<evidence type="ECO:0000256" key="1">
    <source>
        <dbReference type="ARBA" id="ARBA00004123"/>
    </source>
</evidence>
<dbReference type="PRINTS" id="PR00053">
    <property type="entry name" value="FORKHEAD"/>
</dbReference>
<dbReference type="PANTHER" id="PTHR46262">
    <property type="entry name" value="FORKHEAD BOX PROTEIN BINIOU"/>
    <property type="match status" value="1"/>
</dbReference>
<dbReference type="GO" id="GO:0009887">
    <property type="term" value="P:animal organ morphogenesis"/>
    <property type="evidence" value="ECO:0007669"/>
    <property type="project" value="TreeGrafter"/>
</dbReference>
<dbReference type="Proteomes" id="UP000280834">
    <property type="component" value="Unassembled WGS sequence"/>
</dbReference>
<reference evidence="9" key="1">
    <citation type="submission" date="2017-02" db="UniProtKB">
        <authorList>
            <consortium name="WormBaseParasite"/>
        </authorList>
    </citation>
    <scope>IDENTIFICATION</scope>
</reference>
<evidence type="ECO:0000259" key="6">
    <source>
        <dbReference type="PROSITE" id="PS50039"/>
    </source>
</evidence>
<dbReference type="InterPro" id="IPR051770">
    <property type="entry name" value="Forkhead_box_regulator"/>
</dbReference>
<dbReference type="GO" id="GO:0005634">
    <property type="term" value="C:nucleus"/>
    <property type="evidence" value="ECO:0007669"/>
    <property type="project" value="UniProtKB-SubCell"/>
</dbReference>
<organism evidence="9">
    <name type="scientific">Brugia timori</name>
    <dbReference type="NCBI Taxonomy" id="42155"/>
    <lineage>
        <taxon>Eukaryota</taxon>
        <taxon>Metazoa</taxon>
        <taxon>Ecdysozoa</taxon>
        <taxon>Nematoda</taxon>
        <taxon>Chromadorea</taxon>
        <taxon>Rhabditida</taxon>
        <taxon>Spirurina</taxon>
        <taxon>Spiruromorpha</taxon>
        <taxon>Filarioidea</taxon>
        <taxon>Onchocercidae</taxon>
        <taxon>Brugia</taxon>
    </lineage>
</organism>
<dbReference type="GO" id="GO:0000981">
    <property type="term" value="F:DNA-binding transcription factor activity, RNA polymerase II-specific"/>
    <property type="evidence" value="ECO:0007669"/>
    <property type="project" value="TreeGrafter"/>
</dbReference>